<organism evidence="2 3">
    <name type="scientific">Neoroseomonas oryzicola</name>
    <dbReference type="NCBI Taxonomy" id="535904"/>
    <lineage>
        <taxon>Bacteria</taxon>
        <taxon>Pseudomonadati</taxon>
        <taxon>Pseudomonadota</taxon>
        <taxon>Alphaproteobacteria</taxon>
        <taxon>Acetobacterales</taxon>
        <taxon>Acetobacteraceae</taxon>
        <taxon>Neoroseomonas</taxon>
    </lineage>
</organism>
<protein>
    <submittedName>
        <fullName evidence="2">Dihydrodipicolinate synthase family protein</fullName>
    </submittedName>
</protein>
<evidence type="ECO:0000256" key="1">
    <source>
        <dbReference type="SAM" id="MobiDB-lite"/>
    </source>
</evidence>
<name>A0ABX1ELN9_9PROT</name>
<accession>A0ABX1ELN9</accession>
<keyword evidence="3" id="KW-1185">Reference proteome</keyword>
<gene>
    <name evidence="2" type="ORF">GWK15_17220</name>
</gene>
<sequence length="48" mass="5183">KLCEQIMGRGSALTRPPRLPLPDADRREVETLMATALAKRPSLPALAA</sequence>
<reference evidence="2 3" key="1">
    <citation type="submission" date="2020-02" db="EMBL/GenBank/DDBJ databases">
        <authorList>
            <person name="Sun Q."/>
            <person name="Inoue M."/>
        </authorList>
    </citation>
    <scope>NUCLEOTIDE SEQUENCE [LARGE SCALE GENOMIC DNA]</scope>
    <source>
        <strain evidence="2 3">KCTC 22478</strain>
    </source>
</reference>
<comment type="caution">
    <text evidence="2">The sequence shown here is derived from an EMBL/GenBank/DDBJ whole genome shotgun (WGS) entry which is preliminary data.</text>
</comment>
<proteinExistence type="predicted"/>
<dbReference type="EMBL" id="JAAVUP010000005">
    <property type="protein sequence ID" value="NKE18697.1"/>
    <property type="molecule type" value="Genomic_DNA"/>
</dbReference>
<evidence type="ECO:0000313" key="3">
    <source>
        <dbReference type="Proteomes" id="UP000746741"/>
    </source>
</evidence>
<evidence type="ECO:0000313" key="2">
    <source>
        <dbReference type="EMBL" id="NKE18697.1"/>
    </source>
</evidence>
<feature type="region of interest" description="Disordered" evidence="1">
    <location>
        <begin position="1"/>
        <end position="23"/>
    </location>
</feature>
<dbReference type="Proteomes" id="UP000746741">
    <property type="component" value="Unassembled WGS sequence"/>
</dbReference>
<feature type="non-terminal residue" evidence="2">
    <location>
        <position position="1"/>
    </location>
</feature>